<comment type="function">
    <text evidence="2">Purine nucleoside enzyme that catalyzes the phosphorolysis of adenosine and inosine nucleosides, yielding D-ribose 1-phosphate and the respective free bases, adenine and hypoxanthine. Also catalyzes the phosphorolysis of S-methyl-5'-thioadenosine into adenine and S-methyl-5-thio-alpha-D-ribose 1-phosphate. Also has adenosine deaminase activity.</text>
</comment>
<organism evidence="13 14">
    <name type="scientific">Nocardioides agariphilus</name>
    <dbReference type="NCBI Taxonomy" id="433664"/>
    <lineage>
        <taxon>Bacteria</taxon>
        <taxon>Bacillati</taxon>
        <taxon>Actinomycetota</taxon>
        <taxon>Actinomycetes</taxon>
        <taxon>Propionibacteriales</taxon>
        <taxon>Nocardioidaceae</taxon>
        <taxon>Nocardioides</taxon>
    </lineage>
</organism>
<keyword evidence="8" id="KW-0186">Copper</keyword>
<evidence type="ECO:0000256" key="6">
    <source>
        <dbReference type="ARBA" id="ARBA00022801"/>
    </source>
</evidence>
<keyword evidence="4" id="KW-0808">Transferase</keyword>
<evidence type="ECO:0000313" key="13">
    <source>
        <dbReference type="EMBL" id="MBF4767334.1"/>
    </source>
</evidence>
<evidence type="ECO:0000256" key="9">
    <source>
        <dbReference type="ARBA" id="ARBA00047989"/>
    </source>
</evidence>
<comment type="catalytic activity">
    <reaction evidence="1">
        <text>inosine + phosphate = alpha-D-ribose 1-phosphate + hypoxanthine</text>
        <dbReference type="Rhea" id="RHEA:27646"/>
        <dbReference type="ChEBI" id="CHEBI:17368"/>
        <dbReference type="ChEBI" id="CHEBI:17596"/>
        <dbReference type="ChEBI" id="CHEBI:43474"/>
        <dbReference type="ChEBI" id="CHEBI:57720"/>
        <dbReference type="EC" id="2.4.2.1"/>
    </reaction>
    <physiologicalReaction direction="left-to-right" evidence="1">
        <dbReference type="Rhea" id="RHEA:27647"/>
    </physiologicalReaction>
</comment>
<evidence type="ECO:0000256" key="5">
    <source>
        <dbReference type="ARBA" id="ARBA00022723"/>
    </source>
</evidence>
<dbReference type="AlphaFoldDB" id="A0A930VGY0"/>
<evidence type="ECO:0000256" key="1">
    <source>
        <dbReference type="ARBA" id="ARBA00000553"/>
    </source>
</evidence>
<dbReference type="Proteomes" id="UP000660668">
    <property type="component" value="Unassembled WGS sequence"/>
</dbReference>
<evidence type="ECO:0000256" key="8">
    <source>
        <dbReference type="ARBA" id="ARBA00023008"/>
    </source>
</evidence>
<dbReference type="NCBIfam" id="TIGR00726">
    <property type="entry name" value="peptidoglycan editing factor PgeF"/>
    <property type="match status" value="1"/>
</dbReference>
<dbReference type="CDD" id="cd16833">
    <property type="entry name" value="YfiH"/>
    <property type="match status" value="1"/>
</dbReference>
<dbReference type="EMBL" id="JADKPO010000006">
    <property type="protein sequence ID" value="MBF4767334.1"/>
    <property type="molecule type" value="Genomic_DNA"/>
</dbReference>
<evidence type="ECO:0000313" key="14">
    <source>
        <dbReference type="Proteomes" id="UP000660668"/>
    </source>
</evidence>
<evidence type="ECO:0000256" key="7">
    <source>
        <dbReference type="ARBA" id="ARBA00022833"/>
    </source>
</evidence>
<dbReference type="InterPro" id="IPR011324">
    <property type="entry name" value="Cytotoxic_necrot_fac-like_cat"/>
</dbReference>
<dbReference type="Gene3D" id="3.60.140.10">
    <property type="entry name" value="CNF1/YfiH-like putative cysteine hydrolases"/>
    <property type="match status" value="1"/>
</dbReference>
<dbReference type="InterPro" id="IPR003730">
    <property type="entry name" value="Cu_polyphenol_OxRdtase"/>
</dbReference>
<comment type="catalytic activity">
    <reaction evidence="9">
        <text>adenosine + H2O + H(+) = inosine + NH4(+)</text>
        <dbReference type="Rhea" id="RHEA:24408"/>
        <dbReference type="ChEBI" id="CHEBI:15377"/>
        <dbReference type="ChEBI" id="CHEBI:15378"/>
        <dbReference type="ChEBI" id="CHEBI:16335"/>
        <dbReference type="ChEBI" id="CHEBI:17596"/>
        <dbReference type="ChEBI" id="CHEBI:28938"/>
        <dbReference type="EC" id="3.5.4.4"/>
    </reaction>
    <physiologicalReaction direction="left-to-right" evidence="9">
        <dbReference type="Rhea" id="RHEA:24409"/>
    </physiologicalReaction>
</comment>
<dbReference type="Pfam" id="PF02578">
    <property type="entry name" value="Cu-oxidase_4"/>
    <property type="match status" value="1"/>
</dbReference>
<name>A0A930VGY0_9ACTN</name>
<evidence type="ECO:0000256" key="11">
    <source>
        <dbReference type="ARBA" id="ARBA00049893"/>
    </source>
</evidence>
<evidence type="ECO:0000256" key="2">
    <source>
        <dbReference type="ARBA" id="ARBA00003215"/>
    </source>
</evidence>
<dbReference type="GO" id="GO:0005507">
    <property type="term" value="F:copper ion binding"/>
    <property type="evidence" value="ECO:0007669"/>
    <property type="project" value="TreeGrafter"/>
</dbReference>
<evidence type="ECO:0000256" key="10">
    <source>
        <dbReference type="ARBA" id="ARBA00048968"/>
    </source>
</evidence>
<dbReference type="SUPFAM" id="SSF64438">
    <property type="entry name" value="CNF1/YfiH-like putative cysteine hydrolases"/>
    <property type="match status" value="1"/>
</dbReference>
<keyword evidence="5" id="KW-0479">Metal-binding</keyword>
<dbReference type="GO" id="GO:0016787">
    <property type="term" value="F:hydrolase activity"/>
    <property type="evidence" value="ECO:0007669"/>
    <property type="project" value="UniProtKB-KW"/>
</dbReference>
<comment type="catalytic activity">
    <reaction evidence="11">
        <text>S-methyl-5'-thioadenosine + phosphate = 5-(methylsulfanyl)-alpha-D-ribose 1-phosphate + adenine</text>
        <dbReference type="Rhea" id="RHEA:11852"/>
        <dbReference type="ChEBI" id="CHEBI:16708"/>
        <dbReference type="ChEBI" id="CHEBI:17509"/>
        <dbReference type="ChEBI" id="CHEBI:43474"/>
        <dbReference type="ChEBI" id="CHEBI:58533"/>
        <dbReference type="EC" id="2.4.2.28"/>
    </reaction>
    <physiologicalReaction direction="left-to-right" evidence="11">
        <dbReference type="Rhea" id="RHEA:11853"/>
    </physiologicalReaction>
</comment>
<accession>A0A930VGY0</accession>
<dbReference type="InterPro" id="IPR038371">
    <property type="entry name" value="Cu_polyphenol_OxRdtase_sf"/>
</dbReference>
<dbReference type="PANTHER" id="PTHR30616:SF2">
    <property type="entry name" value="PURINE NUCLEOSIDE PHOSPHORYLASE LACC1"/>
    <property type="match status" value="1"/>
</dbReference>
<evidence type="ECO:0000256" key="3">
    <source>
        <dbReference type="ARBA" id="ARBA00007353"/>
    </source>
</evidence>
<gene>
    <name evidence="13" type="primary">pgeF</name>
    <name evidence="13" type="ORF">ISU10_06095</name>
</gene>
<keyword evidence="14" id="KW-1185">Reference proteome</keyword>
<keyword evidence="7" id="KW-0862">Zinc</keyword>
<reference evidence="13" key="1">
    <citation type="submission" date="2020-11" db="EMBL/GenBank/DDBJ databases">
        <title>Nocardioides cynanchi sp. nov., isolated from soil of rhizosphere of Cynanchum wilfordii.</title>
        <authorList>
            <person name="Lee J.-S."/>
            <person name="Suh M.K."/>
            <person name="Kim J.-S."/>
        </authorList>
    </citation>
    <scope>NUCLEOTIDE SEQUENCE</scope>
    <source>
        <strain evidence="13">KCTC 19276</strain>
    </source>
</reference>
<protein>
    <recommendedName>
        <fullName evidence="12">Purine nucleoside phosphorylase</fullName>
    </recommendedName>
</protein>
<dbReference type="GO" id="GO:0017061">
    <property type="term" value="F:S-methyl-5-thioadenosine phosphorylase activity"/>
    <property type="evidence" value="ECO:0007669"/>
    <property type="project" value="UniProtKB-EC"/>
</dbReference>
<sequence>MYSSRLTHGPVELAFTDRHGGVSRAPFDSLNLAWAGDDPEALAENHRRLSADFAPDDPVAVLSQVHGKDVAYVGPEGPRSDLHGHLHATADGVVTDQPGMTLMVRGADCAMVLFADASAGVIGGCHCGRPGLVAGVVPATIDKMRELGAGDITAWLGPHVCGRCYEVPEQMREDVAAVVPASRATTSWGTPSVDLGAGIRAQLCAAGVECVDLSRCTLESPDLYSYRRDHLESGRQAGVIRMAPR</sequence>
<comment type="similarity">
    <text evidence="3 12">Belongs to the purine nucleoside phosphorylase YfiH/LACC1 family.</text>
</comment>
<proteinExistence type="inferred from homology"/>
<dbReference type="PANTHER" id="PTHR30616">
    <property type="entry name" value="UNCHARACTERIZED PROTEIN YFIH"/>
    <property type="match status" value="1"/>
</dbReference>
<keyword evidence="6" id="KW-0378">Hydrolase</keyword>
<comment type="caution">
    <text evidence="13">The sequence shown here is derived from an EMBL/GenBank/DDBJ whole genome shotgun (WGS) entry which is preliminary data.</text>
</comment>
<comment type="catalytic activity">
    <reaction evidence="10">
        <text>adenosine + phosphate = alpha-D-ribose 1-phosphate + adenine</text>
        <dbReference type="Rhea" id="RHEA:27642"/>
        <dbReference type="ChEBI" id="CHEBI:16335"/>
        <dbReference type="ChEBI" id="CHEBI:16708"/>
        <dbReference type="ChEBI" id="CHEBI:43474"/>
        <dbReference type="ChEBI" id="CHEBI:57720"/>
        <dbReference type="EC" id="2.4.2.1"/>
    </reaction>
    <physiologicalReaction direction="left-to-right" evidence="10">
        <dbReference type="Rhea" id="RHEA:27643"/>
    </physiologicalReaction>
</comment>
<evidence type="ECO:0000256" key="4">
    <source>
        <dbReference type="ARBA" id="ARBA00022679"/>
    </source>
</evidence>
<evidence type="ECO:0000256" key="12">
    <source>
        <dbReference type="RuleBase" id="RU361274"/>
    </source>
</evidence>